<keyword evidence="6 11" id="KW-0028">Amino-acid biosynthesis</keyword>
<dbReference type="GO" id="GO:0003852">
    <property type="term" value="F:2-isopropylmalate synthase activity"/>
    <property type="evidence" value="ECO:0007669"/>
    <property type="project" value="UniProtKB-UniRule"/>
</dbReference>
<evidence type="ECO:0000313" key="13">
    <source>
        <dbReference type="EMBL" id="OCC15081.1"/>
    </source>
</evidence>
<dbReference type="PROSITE" id="PS50991">
    <property type="entry name" value="PYR_CT"/>
    <property type="match status" value="1"/>
</dbReference>
<proteinExistence type="inferred from homology"/>
<evidence type="ECO:0000313" key="14">
    <source>
        <dbReference type="Proteomes" id="UP000093080"/>
    </source>
</evidence>
<dbReference type="HAMAP" id="MF_01025">
    <property type="entry name" value="LeuA_type1"/>
    <property type="match status" value="1"/>
</dbReference>
<comment type="function">
    <text evidence="11">Catalyzes the condensation of the acetyl group of acetyl-CoA with 3-methyl-2-oxobutanoate (2-ketoisovalerate) to form 3-carboxy-3-hydroxy-4-methylpentanoate (2-isopropylmalate).</text>
</comment>
<evidence type="ECO:0000256" key="6">
    <source>
        <dbReference type="ARBA" id="ARBA00022605"/>
    </source>
</evidence>
<keyword evidence="11" id="KW-0963">Cytoplasm</keyword>
<evidence type="ECO:0000256" key="5">
    <source>
        <dbReference type="ARBA" id="ARBA00022430"/>
    </source>
</evidence>
<dbReference type="PANTHER" id="PTHR10277:SF9">
    <property type="entry name" value="2-ISOPROPYLMALATE SYNTHASE 1, CHLOROPLASTIC-RELATED"/>
    <property type="match status" value="1"/>
</dbReference>
<dbReference type="Gene3D" id="1.10.238.260">
    <property type="match status" value="1"/>
</dbReference>
<evidence type="ECO:0000259" key="12">
    <source>
        <dbReference type="PROSITE" id="PS50991"/>
    </source>
</evidence>
<evidence type="ECO:0000256" key="11">
    <source>
        <dbReference type="HAMAP-Rule" id="MF_01025"/>
    </source>
</evidence>
<dbReference type="InterPro" id="IPR054691">
    <property type="entry name" value="LeuA/HCS_post-cat"/>
</dbReference>
<evidence type="ECO:0000256" key="2">
    <source>
        <dbReference type="ARBA" id="ARBA00009396"/>
    </source>
</evidence>
<dbReference type="InterPro" id="IPR000891">
    <property type="entry name" value="PYR_CT"/>
</dbReference>
<dbReference type="FunFam" id="1.10.238.260:FF:000001">
    <property type="entry name" value="2-isopropylmalate synthase"/>
    <property type="match status" value="1"/>
</dbReference>
<evidence type="ECO:0000256" key="1">
    <source>
        <dbReference type="ARBA" id="ARBA00004689"/>
    </source>
</evidence>
<comment type="caution">
    <text evidence="11">Lacks conserved residue(s) required for the propagation of feature annotation.</text>
</comment>
<evidence type="ECO:0000256" key="7">
    <source>
        <dbReference type="ARBA" id="ARBA00022679"/>
    </source>
</evidence>
<dbReference type="PROSITE" id="PS00816">
    <property type="entry name" value="AIPM_HOMOCIT_SYNTH_2"/>
    <property type="match status" value="1"/>
</dbReference>
<dbReference type="CDD" id="cd07940">
    <property type="entry name" value="DRE_TIM_IPMS"/>
    <property type="match status" value="1"/>
</dbReference>
<dbReference type="FunFam" id="3.30.160.270:FF:000003">
    <property type="entry name" value="2-isopropylmalate synthase"/>
    <property type="match status" value="1"/>
</dbReference>
<dbReference type="InterPro" id="IPR050073">
    <property type="entry name" value="2-IPM_HCS-like"/>
</dbReference>
<protein>
    <recommendedName>
        <fullName evidence="4 11">2-isopropylmalate synthase</fullName>
        <ecNumber evidence="3 11">2.3.3.13</ecNumber>
    </recommendedName>
    <alternativeName>
        <fullName evidence="11">Alpha-IPM synthase</fullName>
    </alternativeName>
    <alternativeName>
        <fullName evidence="11">Alpha-isopropylmalate synthase</fullName>
    </alternativeName>
</protein>
<keyword evidence="9" id="KW-0464">Manganese</keyword>
<dbReference type="STRING" id="1156395.DBT_1567"/>
<dbReference type="EC" id="2.3.3.13" evidence="3 11"/>
<dbReference type="InterPro" id="IPR002034">
    <property type="entry name" value="AIPM/Hcit_synth_CS"/>
</dbReference>
<name>A0A1B9F5P1_9BACT</name>
<keyword evidence="5 11" id="KW-0432">Leucine biosynthesis</keyword>
<evidence type="ECO:0000256" key="10">
    <source>
        <dbReference type="ARBA" id="ARBA00023304"/>
    </source>
</evidence>
<dbReference type="Proteomes" id="UP000093080">
    <property type="component" value="Unassembled WGS sequence"/>
</dbReference>
<dbReference type="GO" id="GO:0009098">
    <property type="term" value="P:L-leucine biosynthetic process"/>
    <property type="evidence" value="ECO:0007669"/>
    <property type="project" value="UniProtKB-UniRule"/>
</dbReference>
<keyword evidence="10 11" id="KW-0100">Branched-chain amino acid biosynthesis</keyword>
<dbReference type="GO" id="GO:0005737">
    <property type="term" value="C:cytoplasm"/>
    <property type="evidence" value="ECO:0007669"/>
    <property type="project" value="UniProtKB-UniRule"/>
</dbReference>
<dbReference type="GO" id="GO:0046872">
    <property type="term" value="F:metal ion binding"/>
    <property type="evidence" value="ECO:0007669"/>
    <property type="project" value="UniProtKB-KW"/>
</dbReference>
<evidence type="ECO:0000256" key="3">
    <source>
        <dbReference type="ARBA" id="ARBA00012973"/>
    </source>
</evidence>
<organism evidence="13 14">
    <name type="scientific">Dissulfuribacter thermophilus</name>
    <dbReference type="NCBI Taxonomy" id="1156395"/>
    <lineage>
        <taxon>Bacteria</taxon>
        <taxon>Pseudomonadati</taxon>
        <taxon>Thermodesulfobacteriota</taxon>
        <taxon>Dissulfuribacteria</taxon>
        <taxon>Dissulfuribacterales</taxon>
        <taxon>Dissulfuribacteraceae</taxon>
        <taxon>Dissulfuribacter</taxon>
    </lineage>
</organism>
<dbReference type="Pfam" id="PF22617">
    <property type="entry name" value="HCS_D2"/>
    <property type="match status" value="1"/>
</dbReference>
<dbReference type="AlphaFoldDB" id="A0A1B9F5P1"/>
<keyword evidence="8" id="KW-0479">Metal-binding</keyword>
<dbReference type="InterPro" id="IPR013709">
    <property type="entry name" value="2-isopropylmalate_synth_dimer"/>
</dbReference>
<dbReference type="EMBL" id="MAGO01000007">
    <property type="protein sequence ID" value="OCC15081.1"/>
    <property type="molecule type" value="Genomic_DNA"/>
</dbReference>
<dbReference type="NCBIfam" id="NF002086">
    <property type="entry name" value="PRK00915.1-3"/>
    <property type="match status" value="1"/>
</dbReference>
<dbReference type="GO" id="GO:0003985">
    <property type="term" value="F:acetyl-CoA C-acetyltransferase activity"/>
    <property type="evidence" value="ECO:0007669"/>
    <property type="project" value="UniProtKB-UniRule"/>
</dbReference>
<dbReference type="InterPro" id="IPR013785">
    <property type="entry name" value="Aldolase_TIM"/>
</dbReference>
<dbReference type="Pfam" id="PF00682">
    <property type="entry name" value="HMGL-like"/>
    <property type="match status" value="1"/>
</dbReference>
<dbReference type="SUPFAM" id="SSF51569">
    <property type="entry name" value="Aldolase"/>
    <property type="match status" value="1"/>
</dbReference>
<comment type="caution">
    <text evidence="13">The sequence shown here is derived from an EMBL/GenBank/DDBJ whole genome shotgun (WGS) entry which is preliminary data.</text>
</comment>
<comment type="catalytic activity">
    <reaction evidence="11">
        <text>3-methyl-2-oxobutanoate + acetyl-CoA + H2O = (2S)-2-isopropylmalate + CoA + H(+)</text>
        <dbReference type="Rhea" id="RHEA:21524"/>
        <dbReference type="ChEBI" id="CHEBI:1178"/>
        <dbReference type="ChEBI" id="CHEBI:11851"/>
        <dbReference type="ChEBI" id="CHEBI:15377"/>
        <dbReference type="ChEBI" id="CHEBI:15378"/>
        <dbReference type="ChEBI" id="CHEBI:57287"/>
        <dbReference type="ChEBI" id="CHEBI:57288"/>
        <dbReference type="EC" id="2.3.3.13"/>
    </reaction>
</comment>
<keyword evidence="7 11" id="KW-0808">Transferase</keyword>
<evidence type="ECO:0000256" key="9">
    <source>
        <dbReference type="ARBA" id="ARBA00023211"/>
    </source>
</evidence>
<evidence type="ECO:0000256" key="8">
    <source>
        <dbReference type="ARBA" id="ARBA00022723"/>
    </source>
</evidence>
<dbReference type="Gene3D" id="3.30.160.270">
    <property type="match status" value="1"/>
</dbReference>
<evidence type="ECO:0000256" key="4">
    <source>
        <dbReference type="ARBA" id="ARBA00018198"/>
    </source>
</evidence>
<reference evidence="13 14" key="1">
    <citation type="submission" date="2016-06" db="EMBL/GenBank/DDBJ databases">
        <title>Respiratory ammonification of nitrate coupled to the oxidation of elemental sulfur in deep-sea autotrophic thermophilic bacteria.</title>
        <authorList>
            <person name="Slobodkina G.B."/>
            <person name="Mardanov A.V."/>
            <person name="Ravin N.V."/>
            <person name="Frolova A.A."/>
            <person name="Viryasiv M.B."/>
            <person name="Chernyh N.A."/>
            <person name="Bonch-Osmolovskaya E.A."/>
            <person name="Slobodkin A.I."/>
        </authorList>
    </citation>
    <scope>NUCLEOTIDE SEQUENCE [LARGE SCALE GENOMIC DNA]</scope>
    <source>
        <strain evidence="13 14">S69</strain>
    </source>
</reference>
<dbReference type="PATRIC" id="fig|1156395.6.peg.1581"/>
<dbReference type="PANTHER" id="PTHR10277">
    <property type="entry name" value="HOMOCITRATE SYNTHASE-RELATED"/>
    <property type="match status" value="1"/>
</dbReference>
<sequence>MEEKLRIGRALEKLGVDVIEAGFPVASPGDFEGVKRLSQELRGLQVAALARANKKDIDTAWEAIKDGANPRIHTFIATSDIHLRAKLRKSREEVLEIARDAVKYASKYTSNIEFSAEDASRSDLDYLCKVFEAVIDAGATTINFPDTVGYAIPWDFARMIKYVVENTPNIHKAVLSVHCHNDLGLATANVLSAIANGARQVECTVNGIGERAGNTAMEEVVMAIRTRHDLLPYYTNINTKHITATSRLVSQLTGMPVQPNKAIVGANAFAHESGIHQDGVLKDRQTYEIMNPEDVGLESGELVLGKHSGRHAIKAKLEELGYELKSEEIDKVFEKFKAQCDKKKEVFPEDLAAIVAEEIWRIPDKFSLSYLHVAGGSGIRPTATVAIKIDGVEYATAEMGTGPIDAAFRAVSSLTKTKSRLLRFQVSSITGGTDALGEVSIRLEEDGYIVTGQGADPDIITASVKAYLNALNRVERMKANPNSGQKRAVI</sequence>
<comment type="subunit">
    <text evidence="11">Homodimer.</text>
</comment>
<comment type="pathway">
    <text evidence="1 11">Amino-acid biosynthesis; L-leucine biosynthesis; L-leucine from 3-methyl-2-oxobutanoate: step 1/4.</text>
</comment>
<dbReference type="SUPFAM" id="SSF110921">
    <property type="entry name" value="2-isopropylmalate synthase LeuA, allosteric (dimerisation) domain"/>
    <property type="match status" value="1"/>
</dbReference>
<dbReference type="Pfam" id="PF08502">
    <property type="entry name" value="LeuA_dimer"/>
    <property type="match status" value="1"/>
</dbReference>
<gene>
    <name evidence="11" type="primary">leuA</name>
    <name evidence="13" type="ORF">DBT_1567</name>
</gene>
<dbReference type="UniPathway" id="UPA00048">
    <property type="reaction ID" value="UER00070"/>
</dbReference>
<dbReference type="InterPro" id="IPR005671">
    <property type="entry name" value="LeuA_bact_synth"/>
</dbReference>
<comment type="similarity">
    <text evidence="2 11">Belongs to the alpha-IPM synthase/homocitrate synthase family. LeuA type 1 subfamily.</text>
</comment>
<dbReference type="FunFam" id="3.20.20.70:FF:000010">
    <property type="entry name" value="2-isopropylmalate synthase"/>
    <property type="match status" value="1"/>
</dbReference>
<dbReference type="NCBIfam" id="TIGR00973">
    <property type="entry name" value="leuA_bact"/>
    <property type="match status" value="1"/>
</dbReference>
<feature type="domain" description="Pyruvate carboxyltransferase" evidence="12">
    <location>
        <begin position="1"/>
        <end position="243"/>
    </location>
</feature>
<dbReference type="InterPro" id="IPR036230">
    <property type="entry name" value="LeuA_allosteric_dom_sf"/>
</dbReference>
<feature type="region of interest" description="Regulatory domain" evidence="11">
    <location>
        <begin position="367"/>
        <end position="490"/>
    </location>
</feature>
<dbReference type="Gene3D" id="3.20.20.70">
    <property type="entry name" value="Aldolase class I"/>
    <property type="match status" value="1"/>
</dbReference>
<dbReference type="SMART" id="SM00917">
    <property type="entry name" value="LeuA_dimer"/>
    <property type="match status" value="1"/>
</dbReference>
<accession>A0A1B9F5P1</accession>
<keyword evidence="14" id="KW-1185">Reference proteome</keyword>